<feature type="compositionally biased region" description="Acidic residues" evidence="1">
    <location>
        <begin position="98"/>
        <end position="115"/>
    </location>
</feature>
<organism evidence="2 3">
    <name type="scientific">Collybia nuda</name>
    <dbReference type="NCBI Taxonomy" id="64659"/>
    <lineage>
        <taxon>Eukaryota</taxon>
        <taxon>Fungi</taxon>
        <taxon>Dikarya</taxon>
        <taxon>Basidiomycota</taxon>
        <taxon>Agaricomycotina</taxon>
        <taxon>Agaricomycetes</taxon>
        <taxon>Agaricomycetidae</taxon>
        <taxon>Agaricales</taxon>
        <taxon>Tricholomatineae</taxon>
        <taxon>Clitocybaceae</taxon>
        <taxon>Collybia</taxon>
    </lineage>
</organism>
<accession>A0A9P5XSA2</accession>
<dbReference type="EMBL" id="MU150576">
    <property type="protein sequence ID" value="KAF9455637.1"/>
    <property type="molecule type" value="Genomic_DNA"/>
</dbReference>
<name>A0A9P5XSA2_9AGAR</name>
<evidence type="ECO:0000256" key="1">
    <source>
        <dbReference type="SAM" id="MobiDB-lite"/>
    </source>
</evidence>
<keyword evidence="3" id="KW-1185">Reference proteome</keyword>
<feature type="region of interest" description="Disordered" evidence="1">
    <location>
        <begin position="170"/>
        <end position="191"/>
    </location>
</feature>
<dbReference type="AlphaFoldDB" id="A0A9P5XSA2"/>
<comment type="caution">
    <text evidence="2">The sequence shown here is derived from an EMBL/GenBank/DDBJ whole genome shotgun (WGS) entry which is preliminary data.</text>
</comment>
<proteinExistence type="predicted"/>
<dbReference type="OrthoDB" id="3049502at2759"/>
<feature type="region of interest" description="Disordered" evidence="1">
    <location>
        <begin position="90"/>
        <end position="137"/>
    </location>
</feature>
<evidence type="ECO:0000313" key="3">
    <source>
        <dbReference type="Proteomes" id="UP000807353"/>
    </source>
</evidence>
<dbReference type="Proteomes" id="UP000807353">
    <property type="component" value="Unassembled WGS sequence"/>
</dbReference>
<protein>
    <submittedName>
        <fullName evidence="2">Uncharacterized protein</fullName>
    </submittedName>
</protein>
<sequence length="376" mass="43113">MQTRPSRPSAYRTSAQVRTGIAHAYSGVFNPRGLEKIWYGPYGYMFCDLTSSYNGHITAHCQYPMWIPSFLALELKLRQDFKDNNVDYNLVQDKDNTGESDDESIPDQEENNGDDSGEKGSSIGQPSNTGRKSQRLIALKETQRLADVRKRRELVKNLLNRRKDLFVKTESFDDSGDEGPNVSRESAVSQPEMNAIDEEPDFVLSHIAHYYQPPVGPNSSEAEKRHYLHRAGVKVFHQCCPLIAELKSAAPRFYKGLMQDFFIKTSLWLACSDLMEYCSAYFKCNAEAKSVIALAASGPFWYWANIQKADVPEFDWRTKKHERKNDPKVKIFRRKFGLKYHTLGTSKSDKELTKINQEYIWPLLNNGHFEVITPQT</sequence>
<gene>
    <name evidence="2" type="ORF">BDZ94DRAFT_1316007</name>
</gene>
<evidence type="ECO:0000313" key="2">
    <source>
        <dbReference type="EMBL" id="KAF9455637.1"/>
    </source>
</evidence>
<reference evidence="2" key="1">
    <citation type="submission" date="2020-11" db="EMBL/GenBank/DDBJ databases">
        <authorList>
            <consortium name="DOE Joint Genome Institute"/>
            <person name="Ahrendt S."/>
            <person name="Riley R."/>
            <person name="Andreopoulos W."/>
            <person name="Labutti K."/>
            <person name="Pangilinan J."/>
            <person name="Ruiz-Duenas F.J."/>
            <person name="Barrasa J.M."/>
            <person name="Sanchez-Garcia M."/>
            <person name="Camarero S."/>
            <person name="Miyauchi S."/>
            <person name="Serrano A."/>
            <person name="Linde D."/>
            <person name="Babiker R."/>
            <person name="Drula E."/>
            <person name="Ayuso-Fernandez I."/>
            <person name="Pacheco R."/>
            <person name="Padilla G."/>
            <person name="Ferreira P."/>
            <person name="Barriuso J."/>
            <person name="Kellner H."/>
            <person name="Castanera R."/>
            <person name="Alfaro M."/>
            <person name="Ramirez L."/>
            <person name="Pisabarro A.G."/>
            <person name="Kuo A."/>
            <person name="Tritt A."/>
            <person name="Lipzen A."/>
            <person name="He G."/>
            <person name="Yan M."/>
            <person name="Ng V."/>
            <person name="Cullen D."/>
            <person name="Martin F."/>
            <person name="Rosso M.-N."/>
            <person name="Henrissat B."/>
            <person name="Hibbett D."/>
            <person name="Martinez A.T."/>
            <person name="Grigoriev I.V."/>
        </authorList>
    </citation>
    <scope>NUCLEOTIDE SEQUENCE</scope>
    <source>
        <strain evidence="2">CBS 247.69</strain>
    </source>
</reference>
<feature type="compositionally biased region" description="Polar residues" evidence="1">
    <location>
        <begin position="122"/>
        <end position="131"/>
    </location>
</feature>